<dbReference type="EMBL" id="BQNB010017664">
    <property type="protein sequence ID" value="GJT65843.1"/>
    <property type="molecule type" value="Genomic_DNA"/>
</dbReference>
<comment type="caution">
    <text evidence="1">The sequence shown here is derived from an EMBL/GenBank/DDBJ whole genome shotgun (WGS) entry which is preliminary data.</text>
</comment>
<keyword evidence="2" id="KW-1185">Reference proteome</keyword>
<evidence type="ECO:0000313" key="2">
    <source>
        <dbReference type="Proteomes" id="UP001151760"/>
    </source>
</evidence>
<proteinExistence type="predicted"/>
<accession>A0ABQ5FSJ7</accession>
<sequence>MGSNEDKTNYYNEYIEADRKARRLDQEAEKQQLFVQKVQLQNTTLTSQLELYKERVRVLENIKGDNNYLNEFLEADRKAKHFNQQAQSQFIRDQDIIRDLKQQRDKLDLAVIYYKRQKEEYQKTQSIFNQTQRDKEEKYLNDIIQLQAKNKDLENVVCKMGKSTETLRLLTNEQKAFRDNLRKSGLGYNGPYVLSQAYAKIPKLYRAYELCNKNEQLHVFDSEDTLEDAEQSQLKMNEFQKDEKVQKLKIKPIDYGKLNKLYDDFVPQKELSAEQTYFPSSFISSEEISSETKPSMALMPSANPMLVDLNEMEMFSKNCLSY</sequence>
<name>A0ABQ5FSJ7_9ASTR</name>
<dbReference type="Proteomes" id="UP001151760">
    <property type="component" value="Unassembled WGS sequence"/>
</dbReference>
<organism evidence="1 2">
    <name type="scientific">Tanacetum coccineum</name>
    <dbReference type="NCBI Taxonomy" id="301880"/>
    <lineage>
        <taxon>Eukaryota</taxon>
        <taxon>Viridiplantae</taxon>
        <taxon>Streptophyta</taxon>
        <taxon>Embryophyta</taxon>
        <taxon>Tracheophyta</taxon>
        <taxon>Spermatophyta</taxon>
        <taxon>Magnoliopsida</taxon>
        <taxon>eudicotyledons</taxon>
        <taxon>Gunneridae</taxon>
        <taxon>Pentapetalae</taxon>
        <taxon>asterids</taxon>
        <taxon>campanulids</taxon>
        <taxon>Asterales</taxon>
        <taxon>Asteraceae</taxon>
        <taxon>Asteroideae</taxon>
        <taxon>Anthemideae</taxon>
        <taxon>Anthemidinae</taxon>
        <taxon>Tanacetum</taxon>
    </lineage>
</organism>
<gene>
    <name evidence="1" type="ORF">Tco_1017323</name>
</gene>
<reference evidence="1" key="2">
    <citation type="submission" date="2022-01" db="EMBL/GenBank/DDBJ databases">
        <authorList>
            <person name="Yamashiro T."/>
            <person name="Shiraishi A."/>
            <person name="Satake H."/>
            <person name="Nakayama K."/>
        </authorList>
    </citation>
    <scope>NUCLEOTIDE SEQUENCE</scope>
</reference>
<protein>
    <submittedName>
        <fullName evidence="1">Uncharacterized protein</fullName>
    </submittedName>
</protein>
<reference evidence="1" key="1">
    <citation type="journal article" date="2022" name="Int. J. Mol. Sci.">
        <title>Draft Genome of Tanacetum Coccineum: Genomic Comparison of Closely Related Tanacetum-Family Plants.</title>
        <authorList>
            <person name="Yamashiro T."/>
            <person name="Shiraishi A."/>
            <person name="Nakayama K."/>
            <person name="Satake H."/>
        </authorList>
    </citation>
    <scope>NUCLEOTIDE SEQUENCE</scope>
</reference>
<evidence type="ECO:0000313" key="1">
    <source>
        <dbReference type="EMBL" id="GJT65843.1"/>
    </source>
</evidence>